<evidence type="ECO:0000313" key="2">
    <source>
        <dbReference type="EMBL" id="MBN8662488.1"/>
    </source>
</evidence>
<dbReference type="AlphaFoldDB" id="A0A8J7TPX9"/>
<feature type="region of interest" description="Disordered" evidence="1">
    <location>
        <begin position="1"/>
        <end position="39"/>
    </location>
</feature>
<name>A0A8J7TPX9_9BACT</name>
<evidence type="ECO:0000313" key="3">
    <source>
        <dbReference type="Proteomes" id="UP000664277"/>
    </source>
</evidence>
<organism evidence="2 3">
    <name type="scientific">Candidatus Obscuribacter phosphatis</name>
    <dbReference type="NCBI Taxonomy" id="1906157"/>
    <lineage>
        <taxon>Bacteria</taxon>
        <taxon>Bacillati</taxon>
        <taxon>Candidatus Melainabacteria</taxon>
        <taxon>Candidatus Obscuribacterales</taxon>
        <taxon>Candidatus Obscuribacteraceae</taxon>
        <taxon>Candidatus Obscuribacter</taxon>
    </lineage>
</organism>
<protein>
    <submittedName>
        <fullName evidence="2">Uncharacterized protein</fullName>
    </submittedName>
</protein>
<proteinExistence type="predicted"/>
<dbReference type="Proteomes" id="UP000664277">
    <property type="component" value="Unassembled WGS sequence"/>
</dbReference>
<gene>
    <name evidence="2" type="ORF">J0M35_19115</name>
</gene>
<dbReference type="EMBL" id="JAFLCK010000040">
    <property type="protein sequence ID" value="MBN8662488.1"/>
    <property type="molecule type" value="Genomic_DNA"/>
</dbReference>
<comment type="caution">
    <text evidence="2">The sequence shown here is derived from an EMBL/GenBank/DDBJ whole genome shotgun (WGS) entry which is preliminary data.</text>
</comment>
<accession>A0A8J7TPX9</accession>
<sequence>MPDDADDARPKLQTETTGAGGGRKIRTAIGLGDGNDGGWYRPREVPGGPGRNEPVRHARFKDIAIDVLFSSTTRDYQDLYHRLSGKFPEFDLAEEGLVDALARMVLSAYTVAQYVPDAHVFDELRSTCPYFSDEQLLRIIELASRSKPMVR</sequence>
<evidence type="ECO:0000256" key="1">
    <source>
        <dbReference type="SAM" id="MobiDB-lite"/>
    </source>
</evidence>
<reference evidence="2" key="1">
    <citation type="submission" date="2021-02" db="EMBL/GenBank/DDBJ databases">
        <title>Genome-Resolved Metagenomics of a Microbial Community Performing Photosynthetic Biological Nutrient Removal.</title>
        <authorList>
            <person name="Mcdaniel E.A."/>
        </authorList>
    </citation>
    <scope>NUCLEOTIDE SEQUENCE</scope>
    <source>
        <strain evidence="2">UWPOB_OBS1</strain>
    </source>
</reference>